<dbReference type="Proteomes" id="UP000001949">
    <property type="component" value="Unassembled WGS sequence"/>
</dbReference>
<feature type="chain" id="PRO_5004241326" evidence="2">
    <location>
        <begin position="19"/>
        <end position="590"/>
    </location>
</feature>
<name>Q4N064_THEPA</name>
<reference evidence="3 4" key="1">
    <citation type="journal article" date="2005" name="Science">
        <title>Genome sequence of Theileria parva, a bovine pathogen that transforms lymphocytes.</title>
        <authorList>
            <person name="Gardner M.J."/>
            <person name="Bishop R."/>
            <person name="Shah T."/>
            <person name="de Villiers E.P."/>
            <person name="Carlton J.M."/>
            <person name="Hall N."/>
            <person name="Ren Q."/>
            <person name="Paulsen I.T."/>
            <person name="Pain A."/>
            <person name="Berriman M."/>
            <person name="Wilson R.J.M."/>
            <person name="Sato S."/>
            <person name="Ralph S.A."/>
            <person name="Mann D.J."/>
            <person name="Xiong Z."/>
            <person name="Shallom S.J."/>
            <person name="Weidman J."/>
            <person name="Jiang L."/>
            <person name="Lynn J."/>
            <person name="Weaver B."/>
            <person name="Shoaibi A."/>
            <person name="Domingo A.R."/>
            <person name="Wasawo D."/>
            <person name="Crabtree J."/>
            <person name="Wortman J.R."/>
            <person name="Haas B."/>
            <person name="Angiuoli S.V."/>
            <person name="Creasy T.H."/>
            <person name="Lu C."/>
            <person name="Suh B."/>
            <person name="Silva J.C."/>
            <person name="Utterback T.R."/>
            <person name="Feldblyum T.V."/>
            <person name="Pertea M."/>
            <person name="Allen J."/>
            <person name="Nierman W.C."/>
            <person name="Taracha E.L.N."/>
            <person name="Salzberg S.L."/>
            <person name="White O.R."/>
            <person name="Fitzhugh H.A."/>
            <person name="Morzaria S."/>
            <person name="Venter J.C."/>
            <person name="Fraser C.M."/>
            <person name="Nene V."/>
        </authorList>
    </citation>
    <scope>NUCLEOTIDE SEQUENCE [LARGE SCALE GENOMIC DNA]</scope>
    <source>
        <strain evidence="3 4">Muguga</strain>
    </source>
</reference>
<evidence type="ECO:0000256" key="2">
    <source>
        <dbReference type="SAM" id="SignalP"/>
    </source>
</evidence>
<sequence length="590" mass="69456">MFLFYFIIFSYIAVNCEGFVLESRVVTFVPTHFGKRGPECQNSIKKLSILYSKNKDNEERGEFDLDSKNERENDKEPGIEKESENNKKSENKDNDYELVEFIKTTTNGDEGGESKFMISKRLWKLLTALLAYRTKFGDYKIDTDFEFKKSEKGHLSGYKLGKNLGYLIQLLNLQQKGASFIKKYRERLRRRNRDFLDSDLLEAPKLLWLLGFSTKSYLQESKIRQKTIRRDNVITTKVSRLASVSRLDLKEGEHDTMLPENLDRISKVKKIILENVLQRKQRMREEMPFKYSQILPEPSNKATPRPDLLRKIVSEILDKNKATCPLIKRDTRAETEGAYHYAFFHWSFEQVLQALVLFNDMYYDYNKDLLIRSERTGEEFKPITFNTLKTSWRIPENENWPSELQGMPLGFFIERFRIGDIDGKEHWLRRPVLDHIGFNWGDGLKYLTFTWDKLEKGLIWYINFRGFPIMTLPPDLVIPKTSTVAKFYKPEEIQGMKLGRLVYKAIDQIQMLKRFYRYRYEFLNGIGLVFVPKPEIDLGYKPIPHFKFNKTRADLMVSSDNKYLFDEVNEPPEILKDNLIKVADGTSLIG</sequence>
<gene>
    <name evidence="3" type="ordered locus">TP03_0290</name>
</gene>
<dbReference type="GeneID" id="3500258"/>
<dbReference type="eggNOG" id="ENOG502QZT9">
    <property type="taxonomic scope" value="Eukaryota"/>
</dbReference>
<evidence type="ECO:0000313" key="3">
    <source>
        <dbReference type="EMBL" id="EAN31025.1"/>
    </source>
</evidence>
<dbReference type="OMA" id="DAKEHWL"/>
<dbReference type="EMBL" id="AAGK01000005">
    <property type="protein sequence ID" value="EAN31025.1"/>
    <property type="molecule type" value="Genomic_DNA"/>
</dbReference>
<organism evidence="3 4">
    <name type="scientific">Theileria parva</name>
    <name type="common">East coast fever infection agent</name>
    <dbReference type="NCBI Taxonomy" id="5875"/>
    <lineage>
        <taxon>Eukaryota</taxon>
        <taxon>Sar</taxon>
        <taxon>Alveolata</taxon>
        <taxon>Apicomplexa</taxon>
        <taxon>Aconoidasida</taxon>
        <taxon>Piroplasmida</taxon>
        <taxon>Theileriidae</taxon>
        <taxon>Theileria</taxon>
    </lineage>
</organism>
<dbReference type="RefSeq" id="XP_763308.1">
    <property type="nucleotide sequence ID" value="XM_758215.1"/>
</dbReference>
<feature type="signal peptide" evidence="2">
    <location>
        <begin position="1"/>
        <end position="18"/>
    </location>
</feature>
<accession>Q4N064</accession>
<dbReference type="KEGG" id="tpv:TP03_0290"/>
<proteinExistence type="predicted"/>
<dbReference type="VEuPathDB" id="PiroplasmaDB:TpMuguga_03g00290"/>
<keyword evidence="4" id="KW-1185">Reference proteome</keyword>
<protein>
    <submittedName>
        <fullName evidence="3">Uncharacterized protein</fullName>
    </submittedName>
</protein>
<dbReference type="STRING" id="5875.Q4N064"/>
<evidence type="ECO:0000256" key="1">
    <source>
        <dbReference type="SAM" id="MobiDB-lite"/>
    </source>
</evidence>
<feature type="region of interest" description="Disordered" evidence="1">
    <location>
        <begin position="60"/>
        <end position="90"/>
    </location>
</feature>
<evidence type="ECO:0000313" key="4">
    <source>
        <dbReference type="Proteomes" id="UP000001949"/>
    </source>
</evidence>
<comment type="caution">
    <text evidence="3">The sequence shown here is derived from an EMBL/GenBank/DDBJ whole genome shotgun (WGS) entry which is preliminary data.</text>
</comment>
<keyword evidence="2" id="KW-0732">Signal</keyword>
<dbReference type="AlphaFoldDB" id="Q4N064"/>
<dbReference type="InParanoid" id="Q4N064"/>